<evidence type="ECO:0000313" key="2">
    <source>
        <dbReference type="EMBL" id="SKC82446.1"/>
    </source>
</evidence>
<feature type="transmembrane region" description="Helical" evidence="1">
    <location>
        <begin position="146"/>
        <end position="165"/>
    </location>
</feature>
<keyword evidence="3" id="KW-1185">Reference proteome</keyword>
<reference evidence="2 3" key="1">
    <citation type="submission" date="2017-02" db="EMBL/GenBank/DDBJ databases">
        <authorList>
            <person name="Peterson S.W."/>
        </authorList>
    </citation>
    <scope>NUCLEOTIDE SEQUENCE [LARGE SCALE GENOMIC DNA]</scope>
    <source>
        <strain evidence="2 3">DSM 25262</strain>
    </source>
</reference>
<gene>
    <name evidence="2" type="ORF">SAMN05660236_4188</name>
</gene>
<dbReference type="RefSeq" id="WP_159453760.1">
    <property type="nucleotide sequence ID" value="NZ_FUZU01000003.1"/>
</dbReference>
<protein>
    <recommendedName>
        <fullName evidence="4">Mannosyltransferase related to Gpi18</fullName>
    </recommendedName>
</protein>
<dbReference type="EMBL" id="FUZU01000003">
    <property type="protein sequence ID" value="SKC82446.1"/>
    <property type="molecule type" value="Genomic_DNA"/>
</dbReference>
<accession>A0A1T5M2N0</accession>
<sequence length="336" mass="39804">MNFVNPRLDKWIWFFFFLLMSLYILYEHATSCLAIDHATQFTRHKNIIAGNSEFYNPWQYRILSPYILESLIQLFNKVLSGKYEILPYLFFKFIQNMLIFYISFYYYKLLNIKNPILIFTGLMLLCYTISNSVFQSDFSFNTYFDIIFYLLAACVILNGKFYWIIPITFFAALNRETSGFIPFMVVVPFLFANKELLTKEKWIITAASLAVFAIVFVSIRLYFGFQEAEGIHGMRSPFAYLKFNLTFFRMYPQLFGTLGLIPFITVFGFRRLPTPLKSWCLLIVPFWLVIHMVKSTAMESRLFLVPQALIFIPAMLWLIEDFYKRYSLTADPVRKE</sequence>
<dbReference type="OrthoDB" id="649667at2"/>
<feature type="transmembrane region" description="Helical" evidence="1">
    <location>
        <begin position="116"/>
        <end position="134"/>
    </location>
</feature>
<proteinExistence type="predicted"/>
<feature type="transmembrane region" description="Helical" evidence="1">
    <location>
        <begin position="300"/>
        <end position="319"/>
    </location>
</feature>
<evidence type="ECO:0008006" key="4">
    <source>
        <dbReference type="Google" id="ProtNLM"/>
    </source>
</evidence>
<keyword evidence="1" id="KW-1133">Transmembrane helix</keyword>
<keyword evidence="1" id="KW-0472">Membrane</keyword>
<dbReference type="Proteomes" id="UP000190961">
    <property type="component" value="Unassembled WGS sequence"/>
</dbReference>
<feature type="transmembrane region" description="Helical" evidence="1">
    <location>
        <begin position="250"/>
        <end position="269"/>
    </location>
</feature>
<organism evidence="2 3">
    <name type="scientific">Ohtaekwangia koreensis</name>
    <dbReference type="NCBI Taxonomy" id="688867"/>
    <lineage>
        <taxon>Bacteria</taxon>
        <taxon>Pseudomonadati</taxon>
        <taxon>Bacteroidota</taxon>
        <taxon>Cytophagia</taxon>
        <taxon>Cytophagales</taxon>
        <taxon>Fulvivirgaceae</taxon>
        <taxon>Ohtaekwangia</taxon>
    </lineage>
</organism>
<feature type="transmembrane region" description="Helical" evidence="1">
    <location>
        <begin position="276"/>
        <end position="294"/>
    </location>
</feature>
<feature type="transmembrane region" description="Helical" evidence="1">
    <location>
        <begin position="202"/>
        <end position="223"/>
    </location>
</feature>
<dbReference type="AlphaFoldDB" id="A0A1T5M2N0"/>
<feature type="transmembrane region" description="Helical" evidence="1">
    <location>
        <begin position="12"/>
        <end position="35"/>
    </location>
</feature>
<evidence type="ECO:0000256" key="1">
    <source>
        <dbReference type="SAM" id="Phobius"/>
    </source>
</evidence>
<name>A0A1T5M2N0_9BACT</name>
<feature type="transmembrane region" description="Helical" evidence="1">
    <location>
        <begin position="85"/>
        <end position="104"/>
    </location>
</feature>
<feature type="transmembrane region" description="Helical" evidence="1">
    <location>
        <begin position="177"/>
        <end position="193"/>
    </location>
</feature>
<keyword evidence="1" id="KW-0812">Transmembrane</keyword>
<evidence type="ECO:0000313" key="3">
    <source>
        <dbReference type="Proteomes" id="UP000190961"/>
    </source>
</evidence>
<dbReference type="STRING" id="688867.SAMN05660236_4188"/>